<proteinExistence type="predicted"/>
<dbReference type="RefSeq" id="WP_191005703.1">
    <property type="nucleotide sequence ID" value="NZ_JACXAD010000014.1"/>
</dbReference>
<keyword evidence="4" id="KW-1185">Reference proteome</keyword>
<keyword evidence="3" id="KW-0238">DNA-binding</keyword>
<evidence type="ECO:0000259" key="2">
    <source>
        <dbReference type="PROSITE" id="PS50930"/>
    </source>
</evidence>
<dbReference type="EMBL" id="JACXAD010000014">
    <property type="protein sequence ID" value="MBD2768892.1"/>
    <property type="molecule type" value="Genomic_DNA"/>
</dbReference>
<dbReference type="PROSITE" id="PS50930">
    <property type="entry name" value="HTH_LYTTR"/>
    <property type="match status" value="1"/>
</dbReference>
<dbReference type="Proteomes" id="UP000612233">
    <property type="component" value="Unassembled WGS sequence"/>
</dbReference>
<keyword evidence="1" id="KW-0472">Membrane</keyword>
<gene>
    <name evidence="3" type="ORF">IC235_13440</name>
</gene>
<dbReference type="PANTHER" id="PTHR37299">
    <property type="entry name" value="TRANSCRIPTIONAL REGULATOR-RELATED"/>
    <property type="match status" value="1"/>
</dbReference>
<dbReference type="InterPro" id="IPR046947">
    <property type="entry name" value="LytR-like"/>
</dbReference>
<dbReference type="Pfam" id="PF04397">
    <property type="entry name" value="LytTR"/>
    <property type="match status" value="1"/>
</dbReference>
<dbReference type="AlphaFoldDB" id="A0A927BDM2"/>
<name>A0A927BDM2_9BACT</name>
<evidence type="ECO:0000256" key="1">
    <source>
        <dbReference type="SAM" id="Phobius"/>
    </source>
</evidence>
<keyword evidence="1" id="KW-1133">Transmembrane helix</keyword>
<evidence type="ECO:0000313" key="4">
    <source>
        <dbReference type="Proteomes" id="UP000612233"/>
    </source>
</evidence>
<feature type="transmembrane region" description="Helical" evidence="1">
    <location>
        <begin position="86"/>
        <end position="108"/>
    </location>
</feature>
<comment type="caution">
    <text evidence="3">The sequence shown here is derived from an EMBL/GenBank/DDBJ whole genome shotgun (WGS) entry which is preliminary data.</text>
</comment>
<dbReference type="GO" id="GO:0003677">
    <property type="term" value="F:DNA binding"/>
    <property type="evidence" value="ECO:0007669"/>
    <property type="project" value="UniProtKB-KW"/>
</dbReference>
<feature type="transmembrane region" description="Helical" evidence="1">
    <location>
        <begin position="128"/>
        <end position="148"/>
    </location>
</feature>
<feature type="domain" description="HTH LytTR-type" evidence="2">
    <location>
        <begin position="180"/>
        <end position="290"/>
    </location>
</feature>
<organism evidence="3 4">
    <name type="scientific">Hymenobacter montanus</name>
    <dbReference type="NCBI Taxonomy" id="2771359"/>
    <lineage>
        <taxon>Bacteria</taxon>
        <taxon>Pseudomonadati</taxon>
        <taxon>Bacteroidota</taxon>
        <taxon>Cytophagia</taxon>
        <taxon>Cytophagales</taxon>
        <taxon>Hymenobacteraceae</taxon>
        <taxon>Hymenobacter</taxon>
    </lineage>
</organism>
<accession>A0A927BDM2</accession>
<dbReference type="PANTHER" id="PTHR37299:SF1">
    <property type="entry name" value="STAGE 0 SPORULATION PROTEIN A HOMOLOG"/>
    <property type="match status" value="1"/>
</dbReference>
<sequence length="302" mass="34368">MNPADQPQPISYPDTWLRRLAVPFMVLTDFYILYGNYKLDFIHITSLVADTIQGYVVFEACRRIILRLDTRWPWVEKPLRRLGLQLLLTSAVALGIFGVLTQVVNVLLRLQTFTDARSFVYSLDLSDSLVILIWVGCVNSLYTILYLYELHRIRQLEKMEMPPVAEPPTGKGADAGASHLLVRMGKQELLLAPQQVLLFYIEQQAVLALTTTYKRHVLDASLDKLEAQLDPAHFFRANRQVLVTRAVIKSIRSEDNGKLRVELLDLPQLPSQDVVISRLKAAAFRRWLKASFPGTDISPPDL</sequence>
<feature type="transmembrane region" description="Helical" evidence="1">
    <location>
        <begin position="20"/>
        <end position="37"/>
    </location>
</feature>
<dbReference type="GO" id="GO:0000156">
    <property type="term" value="F:phosphorelay response regulator activity"/>
    <property type="evidence" value="ECO:0007669"/>
    <property type="project" value="InterPro"/>
</dbReference>
<dbReference type="Gene3D" id="2.40.50.1020">
    <property type="entry name" value="LytTr DNA-binding domain"/>
    <property type="match status" value="1"/>
</dbReference>
<evidence type="ECO:0000313" key="3">
    <source>
        <dbReference type="EMBL" id="MBD2768892.1"/>
    </source>
</evidence>
<dbReference type="InterPro" id="IPR007492">
    <property type="entry name" value="LytTR_DNA-bd_dom"/>
</dbReference>
<dbReference type="SMART" id="SM00850">
    <property type="entry name" value="LytTR"/>
    <property type="match status" value="1"/>
</dbReference>
<keyword evidence="1" id="KW-0812">Transmembrane</keyword>
<reference evidence="3" key="1">
    <citation type="submission" date="2020-09" db="EMBL/GenBank/DDBJ databases">
        <authorList>
            <person name="Kim M.K."/>
        </authorList>
    </citation>
    <scope>NUCLEOTIDE SEQUENCE</scope>
    <source>
        <strain evidence="3">BT664</strain>
    </source>
</reference>
<protein>
    <submittedName>
        <fullName evidence="3">LytTR family transcriptional regulator DNA-binding domain-containing protein</fullName>
    </submittedName>
</protein>